<evidence type="ECO:0000313" key="6">
    <source>
        <dbReference type="RefSeq" id="XP_002737188.1"/>
    </source>
</evidence>
<gene>
    <name evidence="6" type="primary">LOC100368683</name>
</gene>
<keyword evidence="1" id="KW-0677">Repeat</keyword>
<feature type="compositionally biased region" description="Basic residues" evidence="3">
    <location>
        <begin position="1"/>
        <end position="16"/>
    </location>
</feature>
<feature type="domain" description="EF-hand" evidence="4">
    <location>
        <begin position="185"/>
        <end position="220"/>
    </location>
</feature>
<sequence>MPKKKKTGKKKSKSKRVVTEPPRPVDPIPPLPPLPPQPSYGESIRDILMGSKVTVTEKEYLGVKISSKILDELTPQEIRDLKTVFDAFSNRRRQIDAISLQRAMRALGFKITRSDAREMIRDVDVDRTGMIEFNEFLEFVIQHQGSAQDIHDEIKQGFQMFDFDGTGQLTLDNLKLACKETGVKFTEQELKDMIEEADTNGDNQVDEEDFINVMLKTNLF</sequence>
<dbReference type="CDD" id="cd00051">
    <property type="entry name" value="EFh"/>
    <property type="match status" value="1"/>
</dbReference>
<reference evidence="6" key="1">
    <citation type="submission" date="2025-08" db="UniProtKB">
        <authorList>
            <consortium name="RefSeq"/>
        </authorList>
    </citation>
    <scope>IDENTIFICATION</scope>
    <source>
        <tissue evidence="6">Testes</tissue>
    </source>
</reference>
<dbReference type="Pfam" id="PF13499">
    <property type="entry name" value="EF-hand_7"/>
    <property type="match status" value="2"/>
</dbReference>
<keyword evidence="5" id="KW-1185">Reference proteome</keyword>
<evidence type="ECO:0000256" key="3">
    <source>
        <dbReference type="SAM" id="MobiDB-lite"/>
    </source>
</evidence>
<feature type="domain" description="EF-hand" evidence="4">
    <location>
        <begin position="149"/>
        <end position="184"/>
    </location>
</feature>
<accession>A0ABM0GTS3</accession>
<dbReference type="SMART" id="SM00054">
    <property type="entry name" value="EFh"/>
    <property type="match status" value="3"/>
</dbReference>
<evidence type="ECO:0000259" key="4">
    <source>
        <dbReference type="PROSITE" id="PS50222"/>
    </source>
</evidence>
<feature type="domain" description="EF-hand" evidence="4">
    <location>
        <begin position="111"/>
        <end position="146"/>
    </location>
</feature>
<dbReference type="PANTHER" id="PTHR23048">
    <property type="entry name" value="MYOSIN LIGHT CHAIN 1, 3"/>
    <property type="match status" value="1"/>
</dbReference>
<organism evidence="5 6">
    <name type="scientific">Saccoglossus kowalevskii</name>
    <name type="common">Acorn worm</name>
    <dbReference type="NCBI Taxonomy" id="10224"/>
    <lineage>
        <taxon>Eukaryota</taxon>
        <taxon>Metazoa</taxon>
        <taxon>Hemichordata</taxon>
        <taxon>Enteropneusta</taxon>
        <taxon>Harrimaniidae</taxon>
        <taxon>Saccoglossus</taxon>
    </lineage>
</organism>
<dbReference type="RefSeq" id="XP_002737188.1">
    <property type="nucleotide sequence ID" value="XM_002737142.1"/>
</dbReference>
<feature type="region of interest" description="Disordered" evidence="3">
    <location>
        <begin position="1"/>
        <end position="40"/>
    </location>
</feature>
<dbReference type="GeneID" id="100368683"/>
<dbReference type="Proteomes" id="UP000694865">
    <property type="component" value="Unplaced"/>
</dbReference>
<evidence type="ECO:0000256" key="1">
    <source>
        <dbReference type="ARBA" id="ARBA00022737"/>
    </source>
</evidence>
<evidence type="ECO:0000256" key="2">
    <source>
        <dbReference type="ARBA" id="ARBA00022837"/>
    </source>
</evidence>
<name>A0ABM0GTS3_SACKO</name>
<keyword evidence="2" id="KW-0106">Calcium</keyword>
<evidence type="ECO:0000313" key="5">
    <source>
        <dbReference type="Proteomes" id="UP000694865"/>
    </source>
</evidence>
<dbReference type="InterPro" id="IPR002048">
    <property type="entry name" value="EF_hand_dom"/>
</dbReference>
<dbReference type="PROSITE" id="PS50222">
    <property type="entry name" value="EF_HAND_2"/>
    <property type="match status" value="3"/>
</dbReference>
<dbReference type="InterPro" id="IPR018247">
    <property type="entry name" value="EF_Hand_1_Ca_BS"/>
</dbReference>
<dbReference type="Gene3D" id="1.10.238.10">
    <property type="entry name" value="EF-hand"/>
    <property type="match status" value="2"/>
</dbReference>
<proteinExistence type="predicted"/>
<dbReference type="InterPro" id="IPR050230">
    <property type="entry name" value="CALM/Myosin/TropC-like"/>
</dbReference>
<protein>
    <submittedName>
        <fullName evidence="6">Caltractin-like</fullName>
    </submittedName>
</protein>
<dbReference type="PROSITE" id="PS00018">
    <property type="entry name" value="EF_HAND_1"/>
    <property type="match status" value="2"/>
</dbReference>
<dbReference type="SUPFAM" id="SSF47473">
    <property type="entry name" value="EF-hand"/>
    <property type="match status" value="1"/>
</dbReference>
<dbReference type="InterPro" id="IPR011992">
    <property type="entry name" value="EF-hand-dom_pair"/>
</dbReference>
<dbReference type="PANTHER" id="PTHR23048:SF59">
    <property type="entry name" value="EF-HAND SUPERFAMILY PROTEIN"/>
    <property type="match status" value="1"/>
</dbReference>
<feature type="compositionally biased region" description="Pro residues" evidence="3">
    <location>
        <begin position="21"/>
        <end position="38"/>
    </location>
</feature>